<dbReference type="GO" id="GO:0051231">
    <property type="term" value="P:spindle elongation"/>
    <property type="evidence" value="ECO:0007669"/>
    <property type="project" value="TreeGrafter"/>
</dbReference>
<dbReference type="AlphaFoldDB" id="A0A1S4N1F3"/>
<dbReference type="GO" id="GO:0008017">
    <property type="term" value="F:microtubule binding"/>
    <property type="evidence" value="ECO:0007669"/>
    <property type="project" value="InterPro"/>
</dbReference>
<sequence length="1218" mass="142109">MTNRNISYLVPRYPSIQCWDDRIKLSGPRSKNLIDLESEEFTETMGDKIKVFLRLKPSTSNVESIYTVLSSTALQTEAPKESVSYKNVTNGVGKLIHKFTFTSILDQDITQADLFKKCAVKSLKKFLKGENYLLMAYGTTSAGKTFTMQGNVDHPGVIPRALDFVFKGLQNNIIPLCKYYPHQYNELIVPSEEQLKKNTCYKNFFLSLDLNKCQKYPEASHVTMQTTTSSSGFSDMYENMTFKEMQSRLTDTECSEIDLGSYKYAVWISMIEIYNEQVYDLLEVPNDRVGRTKLSFRDDEYGNTFIKNLRYVNVSSGHEAFQILQFGRNNLHFAPTALNNSSSRSHCIFTITLAKFLNHDSSYAVISRFSFCDLAGMERAKKTLNMKDRLVESKAINTSLSILVKCLTTIKENQNNKEKKLIPYRESKLTKLFRDAVTGKEQFSLIVNVTTEPNLFDETLNVLKFSAIAQKIVPQNIFAKPKVMRPLKKSRFSRFVTQSSYMGNTIDWDAESIEKFSVKEESVSSEVEELRNVIDKLKEELSKEKSLNEKIECDIRKELTSQFSEILKKQRENNLIRLESEKERLEEMYEEKEKRIIKYYEVLRKCKRKKMDDEDVTEYEDQEKKLKEAKKEIESLNNKISGLTEQMQSFTQQHNNVLCENSALKFTIVEKDRVIEEMKRTMEAKSAGENEFEVELKKQLEEAKKKMADYKTLLDEAASDYNELEENNKYLRNENDVLEQYLTEQRDVVADHSREIAEFQKILSQKTIIIEKLEETNEKLMSELKLAGENKNEKNLSNVIDSQTKELENLREQLREVSEKLSNKNTEYSASESEKENLKSELDKCRCEISSLKDAIKNLEKVDKCEKEIELERTISEMNDELESVKLESEILHKEKIVLEEKCVELNSEIESLQKEIKNLVGQCARGKELEEKLIELERKYNKQIEETDSNERKNNEIIQVLKCKVEVAEKENIEMKNLFQENKRQVMDEFSKLSKKTDTLENELKNKTEESERENKVLKEVVATKETEIVKLKEEKEKMKKEFLLVKEDERMREKNKCVEMEMEREKYVENLTEKDEEIKKLKSELEKLTLEKHTTANRDETMTETEMAQNETSVKVGKNICLENLSLVSMGQPQSQIKSTRKKIDMLEESIHPSTIKHTRKCYKKLFAENDFDELTDLATSPIEVVRNSKVETEKIKMKLFFKLFIILTKKKVKWS</sequence>
<evidence type="ECO:0000313" key="10">
    <source>
        <dbReference type="EnsemblMetazoa" id="PHUM600400-PA"/>
    </source>
</evidence>
<dbReference type="PRINTS" id="PR00380">
    <property type="entry name" value="KINESINHEAVY"/>
</dbReference>
<dbReference type="GO" id="GO:0007018">
    <property type="term" value="P:microtubule-based movement"/>
    <property type="evidence" value="ECO:0007669"/>
    <property type="project" value="InterPro"/>
</dbReference>
<comment type="similarity">
    <text evidence="9">Belongs to the TRAFAC class myosin-kinesin ATPase superfamily. Kinesin family.</text>
</comment>
<dbReference type="PROSITE" id="PS50067">
    <property type="entry name" value="KINESIN_MOTOR_2"/>
    <property type="match status" value="1"/>
</dbReference>
<evidence type="ECO:0000256" key="8">
    <source>
        <dbReference type="ARBA" id="ARBA00023212"/>
    </source>
</evidence>
<dbReference type="Gene3D" id="1.10.287.1490">
    <property type="match status" value="1"/>
</dbReference>
<dbReference type="GO" id="GO:0090307">
    <property type="term" value="P:mitotic spindle assembly"/>
    <property type="evidence" value="ECO:0007669"/>
    <property type="project" value="TreeGrafter"/>
</dbReference>
<name>A0A1S4N1F3_PEDHC</name>
<evidence type="ECO:0000256" key="5">
    <source>
        <dbReference type="ARBA" id="ARBA00022840"/>
    </source>
</evidence>
<dbReference type="SUPFAM" id="SSF52540">
    <property type="entry name" value="P-loop containing nucleoside triphosphate hydrolases"/>
    <property type="match status" value="1"/>
</dbReference>
<keyword evidence="4 9" id="KW-0547">Nucleotide-binding</keyword>
<dbReference type="GO" id="GO:0005634">
    <property type="term" value="C:nucleus"/>
    <property type="evidence" value="ECO:0007669"/>
    <property type="project" value="TreeGrafter"/>
</dbReference>
<dbReference type="InParanoid" id="A0A1S4N1F3"/>
<keyword evidence="8" id="KW-0206">Cytoskeleton</keyword>
<keyword evidence="11" id="KW-1185">Reference proteome</keyword>
<dbReference type="PANTHER" id="PTHR47970:SF29">
    <property type="entry name" value="KINESIN FAMILY MEMBER 20B"/>
    <property type="match status" value="1"/>
</dbReference>
<dbReference type="GO" id="GO:0008574">
    <property type="term" value="F:plus-end-directed microtubule motor activity"/>
    <property type="evidence" value="ECO:0007669"/>
    <property type="project" value="TreeGrafter"/>
</dbReference>
<reference evidence="10" key="1">
    <citation type="submission" date="2020-05" db="UniProtKB">
        <authorList>
            <consortium name="EnsemblMetazoa"/>
        </authorList>
    </citation>
    <scope>IDENTIFICATION</scope>
    <source>
        <strain evidence="10">USDA</strain>
    </source>
</reference>
<keyword evidence="2" id="KW-0963">Cytoplasm</keyword>
<dbReference type="GO" id="GO:0005524">
    <property type="term" value="F:ATP binding"/>
    <property type="evidence" value="ECO:0007669"/>
    <property type="project" value="UniProtKB-UniRule"/>
</dbReference>
<dbReference type="InterPro" id="IPR027417">
    <property type="entry name" value="P-loop_NTPase"/>
</dbReference>
<proteinExistence type="inferred from homology"/>
<evidence type="ECO:0000313" key="11">
    <source>
        <dbReference type="Proteomes" id="UP000009046"/>
    </source>
</evidence>
<keyword evidence="7 9" id="KW-0505">Motor protein</keyword>
<dbReference type="EMBL" id="AAZO01007322">
    <property type="status" value="NOT_ANNOTATED_CDS"/>
    <property type="molecule type" value="Genomic_DNA"/>
</dbReference>
<keyword evidence="3" id="KW-0597">Phosphoprotein</keyword>
<dbReference type="Proteomes" id="UP000009046">
    <property type="component" value="Unassembled WGS sequence"/>
</dbReference>
<evidence type="ECO:0000256" key="6">
    <source>
        <dbReference type="ARBA" id="ARBA00023054"/>
    </source>
</evidence>
<feature type="binding site" evidence="9">
    <location>
        <begin position="138"/>
        <end position="145"/>
    </location>
    <ligand>
        <name>ATP</name>
        <dbReference type="ChEBI" id="CHEBI:30616"/>
    </ligand>
</feature>
<dbReference type="InterPro" id="IPR036961">
    <property type="entry name" value="Kinesin_motor_dom_sf"/>
</dbReference>
<comment type="subcellular location">
    <subcellularLocation>
        <location evidence="1">Cytoplasm</location>
        <location evidence="1">Cytoskeleton</location>
        <location evidence="1">Spindle</location>
    </subcellularLocation>
</comment>
<dbReference type="GO" id="GO:0005876">
    <property type="term" value="C:spindle microtubule"/>
    <property type="evidence" value="ECO:0007669"/>
    <property type="project" value="TreeGrafter"/>
</dbReference>
<evidence type="ECO:0000256" key="1">
    <source>
        <dbReference type="ARBA" id="ARBA00004186"/>
    </source>
</evidence>
<dbReference type="InterPro" id="IPR047149">
    <property type="entry name" value="KIF11-like"/>
</dbReference>
<dbReference type="SMART" id="SM00129">
    <property type="entry name" value="KISc"/>
    <property type="match status" value="1"/>
</dbReference>
<organism evidence="10 11">
    <name type="scientific">Pediculus humanus subsp. corporis</name>
    <name type="common">Body louse</name>
    <dbReference type="NCBI Taxonomy" id="121224"/>
    <lineage>
        <taxon>Eukaryota</taxon>
        <taxon>Metazoa</taxon>
        <taxon>Ecdysozoa</taxon>
        <taxon>Arthropoda</taxon>
        <taxon>Hexapoda</taxon>
        <taxon>Insecta</taxon>
        <taxon>Pterygota</taxon>
        <taxon>Neoptera</taxon>
        <taxon>Paraneoptera</taxon>
        <taxon>Psocodea</taxon>
        <taxon>Troctomorpha</taxon>
        <taxon>Phthiraptera</taxon>
        <taxon>Anoplura</taxon>
        <taxon>Pediculidae</taxon>
        <taxon>Pediculus</taxon>
    </lineage>
</organism>
<evidence type="ECO:0000256" key="3">
    <source>
        <dbReference type="ARBA" id="ARBA00022553"/>
    </source>
</evidence>
<dbReference type="Pfam" id="PF00225">
    <property type="entry name" value="Kinesin"/>
    <property type="match status" value="1"/>
</dbReference>
<dbReference type="GO" id="GO:0072686">
    <property type="term" value="C:mitotic spindle"/>
    <property type="evidence" value="ECO:0007669"/>
    <property type="project" value="TreeGrafter"/>
</dbReference>
<protein>
    <submittedName>
        <fullName evidence="10">Uncharacterized protein</fullName>
    </submittedName>
</protein>
<keyword evidence="5 9" id="KW-0067">ATP-binding</keyword>
<evidence type="ECO:0000256" key="4">
    <source>
        <dbReference type="ARBA" id="ARBA00022741"/>
    </source>
</evidence>
<dbReference type="InterPro" id="IPR001752">
    <property type="entry name" value="Kinesin_motor_dom"/>
</dbReference>
<dbReference type="VEuPathDB" id="VectorBase:PHUM600400"/>
<evidence type="ECO:0000256" key="7">
    <source>
        <dbReference type="ARBA" id="ARBA00023175"/>
    </source>
</evidence>
<accession>A0A1S4N1F3</accession>
<evidence type="ECO:0000256" key="9">
    <source>
        <dbReference type="PROSITE-ProRule" id="PRU00283"/>
    </source>
</evidence>
<dbReference type="Gene3D" id="3.40.850.10">
    <property type="entry name" value="Kinesin motor domain"/>
    <property type="match status" value="2"/>
</dbReference>
<dbReference type="PANTHER" id="PTHR47970">
    <property type="entry name" value="KINESIN-LIKE PROTEIN KIF11"/>
    <property type="match status" value="1"/>
</dbReference>
<dbReference type="EnsemblMetazoa" id="PHUM600400-RA">
    <property type="protein sequence ID" value="PHUM600400-PA"/>
    <property type="gene ID" value="PHUM600400"/>
</dbReference>
<evidence type="ECO:0000256" key="2">
    <source>
        <dbReference type="ARBA" id="ARBA00022490"/>
    </source>
</evidence>
<keyword evidence="6" id="KW-0175">Coiled coil</keyword>